<evidence type="ECO:0000256" key="1">
    <source>
        <dbReference type="ARBA" id="ARBA00022837"/>
    </source>
</evidence>
<comment type="caution">
    <text evidence="2">The sequence shown here is derived from an EMBL/GenBank/DDBJ whole genome shotgun (WGS) entry which is preliminary data.</text>
</comment>
<dbReference type="PROSITE" id="PS00330">
    <property type="entry name" value="HEMOLYSIN_CALCIUM"/>
    <property type="match status" value="1"/>
</dbReference>
<dbReference type="Proteomes" id="UP001201273">
    <property type="component" value="Unassembled WGS sequence"/>
</dbReference>
<name>A0ABS8W6U0_9GAMM</name>
<dbReference type="SUPFAM" id="SSF51120">
    <property type="entry name" value="beta-Roll"/>
    <property type="match status" value="1"/>
</dbReference>
<dbReference type="EMBL" id="JAIMJA010000006">
    <property type="protein sequence ID" value="MCE2594727.1"/>
    <property type="molecule type" value="Genomic_DNA"/>
</dbReference>
<evidence type="ECO:0000313" key="2">
    <source>
        <dbReference type="EMBL" id="MCE2594727.1"/>
    </source>
</evidence>
<dbReference type="InterPro" id="IPR011049">
    <property type="entry name" value="Serralysin-like_metalloprot_C"/>
</dbReference>
<reference evidence="2 3" key="1">
    <citation type="journal article" date="2022" name="Environ. Microbiol. Rep.">
        <title>Eco-phylogenetic analyses reveal divergent evolution of vitamin B12 metabolism in the marine bacterial family 'Psychromonadaceae'.</title>
        <authorList>
            <person name="Jin X."/>
            <person name="Yang Y."/>
            <person name="Cao H."/>
            <person name="Gao B."/>
            <person name="Zhao Z."/>
        </authorList>
    </citation>
    <scope>NUCLEOTIDE SEQUENCE [LARGE SCALE GENOMIC DNA]</scope>
    <source>
        <strain evidence="2 3">MKS20</strain>
    </source>
</reference>
<dbReference type="InterPro" id="IPR001343">
    <property type="entry name" value="Hemolysn_Ca-bd"/>
</dbReference>
<dbReference type="Gene3D" id="2.160.20.160">
    <property type="match status" value="1"/>
</dbReference>
<keyword evidence="3" id="KW-1185">Reference proteome</keyword>
<proteinExistence type="predicted"/>
<gene>
    <name evidence="2" type="ORF">K6Y31_07850</name>
</gene>
<accession>A0ABS8W6U0</accession>
<organism evidence="2 3">
    <name type="scientific">Motilimonas cestriensis</name>
    <dbReference type="NCBI Taxonomy" id="2742685"/>
    <lineage>
        <taxon>Bacteria</taxon>
        <taxon>Pseudomonadati</taxon>
        <taxon>Pseudomonadota</taxon>
        <taxon>Gammaproteobacteria</taxon>
        <taxon>Alteromonadales</taxon>
        <taxon>Alteromonadales genera incertae sedis</taxon>
        <taxon>Motilimonas</taxon>
    </lineage>
</organism>
<evidence type="ECO:0000313" key="3">
    <source>
        <dbReference type="Proteomes" id="UP001201273"/>
    </source>
</evidence>
<dbReference type="InterPro" id="IPR018511">
    <property type="entry name" value="Hemolysin-typ_Ca-bd_CS"/>
</dbReference>
<dbReference type="RefSeq" id="WP_233052251.1">
    <property type="nucleotide sequence ID" value="NZ_JAIMJA010000006.1"/>
</dbReference>
<keyword evidence="1" id="KW-0106">Calcium</keyword>
<dbReference type="Pfam" id="PF00353">
    <property type="entry name" value="HemolysinCabind"/>
    <property type="match status" value="1"/>
</dbReference>
<sequence length="338" mass="35006">MSTVKIPTVKIATTNTDGTGSANNLTDDHTVLTGVGVIDESEYEASNNNDIIDVEAAYWNAKGSKEVKIDAENVNVVTKDFVDVDLNLANSTNDVIVNVINSKRGQIETGSGDDSIALSVQTNNGGWSNLFQIDTGDGVDSVTISDAQNSQFTSLDIKTGNGGDSVNLSAMKASADASVFRIIDTGAGDDTIAGSKGADAINGGEGVDIIFAGGGDDVVTFDAADRFVDGGQGFDALVIQGRTTADIGPQFTGFEAIIGEAGSAQNIRIDLQDGLVIRLGGDAGDNVSFNELSSFTALSTEDSDALSGRFDVDTSGLQAYQTENDGNTVTIWSDTDLV</sequence>
<protein>
    <submittedName>
        <fullName evidence="2">Uncharacterized protein</fullName>
    </submittedName>
</protein>